<keyword evidence="4" id="KW-1185">Reference proteome</keyword>
<proteinExistence type="predicted"/>
<sequence length="577" mass="62472">MKLLIVGGYGIFGGRIVQLLENEPRLTVIVAGRSLARAEAWCGSRGAVAARLVPAVFDRDGELAAQLASLRPDTLVDASGPFQAYGEGRYRLIEACIGQGVNYLDLADGSDFVAGVPAFDTAAKQAGMFVLSGVSSFPVLTAAVVRRLSSDMTRVDGIKGGIAPSPYAGVGENVIRAIANYAGQPVALVRDGSEAQGHPLTEQMRYTIAPPGRVPLNDTLFSLVDVPDLRALAELWPQAKAIWMGAGPVPEILHRALIGLAWLVRLGLLRSLSPMAPLMHWATNRLRWGEHRGGMFVAVEGADQSGAPVKRSWHLLAEGDDGPLIPSMAVEALVRKAVDGYAFAPGARAAVHDLELEDYEALFASRTIYTGFRDDTEAASPDQPLYATLLGDAWRGVPKEIRTMHDLASRAEGRASVERGNNILGRLTASLVGFPKASDDIPVQVRFDVDKDGETWTRTFGTHRFSSRQFAGRGRSQRLLCERFGPLTFAMALVTEDGKLSLVLRRWSILGLPLPMWLCPRSTSFEVVKDGRFRFHVEISHPLTGLIVRYRGWLEPVDSHGSSTIVPPAALSSSRQP</sequence>
<feature type="domain" description="Saccharopine dehydrogenase NADP binding" evidence="1">
    <location>
        <begin position="4"/>
        <end position="107"/>
    </location>
</feature>
<dbReference type="Pfam" id="PF13761">
    <property type="entry name" value="DUF4166"/>
    <property type="match status" value="1"/>
</dbReference>
<dbReference type="RefSeq" id="WP_379094085.1">
    <property type="nucleotide sequence ID" value="NZ_JBHUGZ010000002.1"/>
</dbReference>
<dbReference type="InterPro" id="IPR036291">
    <property type="entry name" value="NAD(P)-bd_dom_sf"/>
</dbReference>
<protein>
    <submittedName>
        <fullName evidence="3">DUF4166 domain-containing protein</fullName>
    </submittedName>
</protein>
<dbReference type="EMBL" id="JBHUGZ010000002">
    <property type="protein sequence ID" value="MFD1981951.1"/>
    <property type="molecule type" value="Genomic_DNA"/>
</dbReference>
<dbReference type="SUPFAM" id="SSF51735">
    <property type="entry name" value="NAD(P)-binding Rossmann-fold domains"/>
    <property type="match status" value="1"/>
</dbReference>
<dbReference type="Pfam" id="PF03435">
    <property type="entry name" value="Sacchrp_dh_NADP"/>
    <property type="match status" value="1"/>
</dbReference>
<dbReference type="PANTHER" id="PTHR43796:SF2">
    <property type="entry name" value="CARBOXYNORSPERMIDINE SYNTHASE"/>
    <property type="match status" value="1"/>
</dbReference>
<feature type="domain" description="DUF4166" evidence="2">
    <location>
        <begin position="399"/>
        <end position="554"/>
    </location>
</feature>
<accession>A0ABW4U4W0</accession>
<name>A0ABW4U4W0_9HYPH</name>
<reference evidence="4" key="1">
    <citation type="journal article" date="2019" name="Int. J. Syst. Evol. Microbiol.">
        <title>The Global Catalogue of Microorganisms (GCM) 10K type strain sequencing project: providing services to taxonomists for standard genome sequencing and annotation.</title>
        <authorList>
            <consortium name="The Broad Institute Genomics Platform"/>
            <consortium name="The Broad Institute Genome Sequencing Center for Infectious Disease"/>
            <person name="Wu L."/>
            <person name="Ma J."/>
        </authorList>
    </citation>
    <scope>NUCLEOTIDE SEQUENCE [LARGE SCALE GENOMIC DNA]</scope>
    <source>
        <strain evidence="4">CGMCC 1.16225</strain>
    </source>
</reference>
<dbReference type="PANTHER" id="PTHR43796">
    <property type="entry name" value="CARBOXYNORSPERMIDINE SYNTHASE"/>
    <property type="match status" value="1"/>
</dbReference>
<organism evidence="3 4">
    <name type="scientific">Mesorhizobium newzealandense</name>
    <dbReference type="NCBI Taxonomy" id="1300302"/>
    <lineage>
        <taxon>Bacteria</taxon>
        <taxon>Pseudomonadati</taxon>
        <taxon>Pseudomonadota</taxon>
        <taxon>Alphaproteobacteria</taxon>
        <taxon>Hyphomicrobiales</taxon>
        <taxon>Phyllobacteriaceae</taxon>
        <taxon>Mesorhizobium</taxon>
    </lineage>
</organism>
<dbReference type="Gene3D" id="3.40.50.720">
    <property type="entry name" value="NAD(P)-binding Rossmann-like Domain"/>
    <property type="match status" value="1"/>
</dbReference>
<evidence type="ECO:0000259" key="1">
    <source>
        <dbReference type="Pfam" id="PF03435"/>
    </source>
</evidence>
<dbReference type="InterPro" id="IPR025311">
    <property type="entry name" value="DUF4166"/>
</dbReference>
<gene>
    <name evidence="3" type="ORF">ACFSOZ_04515</name>
</gene>
<evidence type="ECO:0000313" key="3">
    <source>
        <dbReference type="EMBL" id="MFD1981951.1"/>
    </source>
</evidence>
<dbReference type="Proteomes" id="UP001597405">
    <property type="component" value="Unassembled WGS sequence"/>
</dbReference>
<evidence type="ECO:0000259" key="2">
    <source>
        <dbReference type="Pfam" id="PF13761"/>
    </source>
</evidence>
<dbReference type="InterPro" id="IPR005097">
    <property type="entry name" value="Sacchrp_dh_NADP-bd"/>
</dbReference>
<comment type="caution">
    <text evidence="3">The sequence shown here is derived from an EMBL/GenBank/DDBJ whole genome shotgun (WGS) entry which is preliminary data.</text>
</comment>
<evidence type="ECO:0000313" key="4">
    <source>
        <dbReference type="Proteomes" id="UP001597405"/>
    </source>
</evidence>